<dbReference type="AlphaFoldDB" id="A0A2H9ZQK7"/>
<organism evidence="2 3">
    <name type="scientific">Apostasia shenzhenica</name>
    <dbReference type="NCBI Taxonomy" id="1088818"/>
    <lineage>
        <taxon>Eukaryota</taxon>
        <taxon>Viridiplantae</taxon>
        <taxon>Streptophyta</taxon>
        <taxon>Embryophyta</taxon>
        <taxon>Tracheophyta</taxon>
        <taxon>Spermatophyta</taxon>
        <taxon>Magnoliopsida</taxon>
        <taxon>Liliopsida</taxon>
        <taxon>Asparagales</taxon>
        <taxon>Orchidaceae</taxon>
        <taxon>Apostasioideae</taxon>
        <taxon>Apostasia</taxon>
    </lineage>
</organism>
<sequence length="80" mass="8854">MTPTALPQVFIQVLEVRVALGHVHQCTSRLPREHVTSGSAPPHPERTRGGSRDSDVTSSHIEQGRYDVEEQTAEEHAELT</sequence>
<evidence type="ECO:0000256" key="1">
    <source>
        <dbReference type="SAM" id="MobiDB-lite"/>
    </source>
</evidence>
<feature type="compositionally biased region" description="Basic and acidic residues" evidence="1">
    <location>
        <begin position="43"/>
        <end position="55"/>
    </location>
</feature>
<gene>
    <name evidence="2" type="ORF">AXF42_Ash010913</name>
</gene>
<dbReference type="EMBL" id="KZ454830">
    <property type="protein sequence ID" value="PKA45574.1"/>
    <property type="molecule type" value="Genomic_DNA"/>
</dbReference>
<accession>A0A2H9ZQK7</accession>
<reference evidence="2 3" key="1">
    <citation type="journal article" date="2017" name="Nature">
        <title>The Apostasia genome and the evolution of orchids.</title>
        <authorList>
            <person name="Zhang G.Q."/>
            <person name="Liu K.W."/>
            <person name="Li Z."/>
            <person name="Lohaus R."/>
            <person name="Hsiao Y.Y."/>
            <person name="Niu S.C."/>
            <person name="Wang J.Y."/>
            <person name="Lin Y.C."/>
            <person name="Xu Q."/>
            <person name="Chen L.J."/>
            <person name="Yoshida K."/>
            <person name="Fujiwara S."/>
            <person name="Wang Z.W."/>
            <person name="Zhang Y.Q."/>
            <person name="Mitsuda N."/>
            <person name="Wang M."/>
            <person name="Liu G.H."/>
            <person name="Pecoraro L."/>
            <person name="Huang H.X."/>
            <person name="Xiao X.J."/>
            <person name="Lin M."/>
            <person name="Wu X.Y."/>
            <person name="Wu W.L."/>
            <person name="Chen Y.Y."/>
            <person name="Chang S.B."/>
            <person name="Sakamoto S."/>
            <person name="Ohme-Takagi M."/>
            <person name="Yagi M."/>
            <person name="Zeng S.J."/>
            <person name="Shen C.Y."/>
            <person name="Yeh C.M."/>
            <person name="Luo Y.B."/>
            <person name="Tsai W.C."/>
            <person name="Van de Peer Y."/>
            <person name="Liu Z.J."/>
        </authorList>
    </citation>
    <scope>NUCLEOTIDE SEQUENCE [LARGE SCALE GENOMIC DNA]</scope>
    <source>
        <strain evidence="3">cv. Shenzhen</strain>
        <tissue evidence="2">Stem</tissue>
    </source>
</reference>
<protein>
    <submittedName>
        <fullName evidence="2">Uncharacterized protein</fullName>
    </submittedName>
</protein>
<dbReference type="Proteomes" id="UP000236161">
    <property type="component" value="Unassembled WGS sequence"/>
</dbReference>
<evidence type="ECO:0000313" key="2">
    <source>
        <dbReference type="EMBL" id="PKA45574.1"/>
    </source>
</evidence>
<evidence type="ECO:0000313" key="3">
    <source>
        <dbReference type="Proteomes" id="UP000236161"/>
    </source>
</evidence>
<keyword evidence="3" id="KW-1185">Reference proteome</keyword>
<name>A0A2H9ZQK7_9ASPA</name>
<feature type="region of interest" description="Disordered" evidence="1">
    <location>
        <begin position="27"/>
        <end position="80"/>
    </location>
</feature>
<proteinExistence type="predicted"/>
<feature type="compositionally biased region" description="Basic and acidic residues" evidence="1">
    <location>
        <begin position="62"/>
        <end position="80"/>
    </location>
</feature>